<organism evidence="1">
    <name type="scientific">Arion vulgaris</name>
    <dbReference type="NCBI Taxonomy" id="1028688"/>
    <lineage>
        <taxon>Eukaryota</taxon>
        <taxon>Metazoa</taxon>
        <taxon>Spiralia</taxon>
        <taxon>Lophotrochozoa</taxon>
        <taxon>Mollusca</taxon>
        <taxon>Gastropoda</taxon>
        <taxon>Heterobranchia</taxon>
        <taxon>Euthyneura</taxon>
        <taxon>Panpulmonata</taxon>
        <taxon>Eupulmonata</taxon>
        <taxon>Stylommatophora</taxon>
        <taxon>Helicina</taxon>
        <taxon>Arionoidea</taxon>
        <taxon>Arionidae</taxon>
        <taxon>Arion</taxon>
    </lineage>
</organism>
<gene>
    <name evidence="1" type="primary">ORF60335</name>
</gene>
<dbReference type="EMBL" id="HACG01019967">
    <property type="protein sequence ID" value="CEK66832.1"/>
    <property type="molecule type" value="Transcribed_RNA"/>
</dbReference>
<evidence type="ECO:0000313" key="1">
    <source>
        <dbReference type="EMBL" id="CEK66832.1"/>
    </source>
</evidence>
<accession>A0A0B6ZEF3</accession>
<protein>
    <submittedName>
        <fullName evidence="1">Uncharacterized protein</fullName>
    </submittedName>
</protein>
<dbReference type="AlphaFoldDB" id="A0A0B6ZEF3"/>
<feature type="non-terminal residue" evidence="1">
    <location>
        <position position="1"/>
    </location>
</feature>
<sequence>YSLILSSFAPFSPYGSNPIRRNDMLLAEITAQSMHSVAPSTICMIFEKLRMRSQQCIADSNRQPLESITESPLQR</sequence>
<reference evidence="1" key="1">
    <citation type="submission" date="2014-12" db="EMBL/GenBank/DDBJ databases">
        <title>Insight into the proteome of Arion vulgaris.</title>
        <authorList>
            <person name="Aradska J."/>
            <person name="Bulat T."/>
            <person name="Smidak R."/>
            <person name="Sarate P."/>
            <person name="Gangsoo J."/>
            <person name="Sialana F."/>
            <person name="Bilban M."/>
            <person name="Lubec G."/>
        </authorList>
    </citation>
    <scope>NUCLEOTIDE SEQUENCE</scope>
    <source>
        <tissue evidence="1">Skin</tissue>
    </source>
</reference>
<feature type="non-terminal residue" evidence="1">
    <location>
        <position position="75"/>
    </location>
</feature>
<proteinExistence type="predicted"/>
<name>A0A0B6ZEF3_9EUPU</name>